<keyword evidence="2" id="KW-1185">Reference proteome</keyword>
<dbReference type="AlphaFoldDB" id="R4K8D7"/>
<dbReference type="KEGG" id="cpas:Clopa_1894"/>
<gene>
    <name evidence="1" type="ORF">Clopa_1894</name>
</gene>
<dbReference type="EMBL" id="CP003261">
    <property type="protein sequence ID" value="AGK96794.1"/>
    <property type="molecule type" value="Genomic_DNA"/>
</dbReference>
<protein>
    <submittedName>
        <fullName evidence="1">Uncharacterized protein</fullName>
    </submittedName>
</protein>
<sequence>MKNILSKIKDYFSNIFTGFKKKEEPKPRYKLHDDVMCAIEIEDEKFLVRGEIWKVEIDGYLIKDINNILGNGLDKLWFVKEDDVIELSN</sequence>
<dbReference type="RefSeq" id="WP_015615112.1">
    <property type="nucleotide sequence ID" value="NC_021182.1"/>
</dbReference>
<dbReference type="STRING" id="86416.Clopa_1894"/>
<evidence type="ECO:0000313" key="2">
    <source>
        <dbReference type="Proteomes" id="UP000013523"/>
    </source>
</evidence>
<organism evidence="1 2">
    <name type="scientific">Clostridium pasteurianum BC1</name>
    <dbReference type="NCBI Taxonomy" id="86416"/>
    <lineage>
        <taxon>Bacteria</taxon>
        <taxon>Bacillati</taxon>
        <taxon>Bacillota</taxon>
        <taxon>Clostridia</taxon>
        <taxon>Eubacteriales</taxon>
        <taxon>Clostridiaceae</taxon>
        <taxon>Clostridium</taxon>
    </lineage>
</organism>
<dbReference type="HOGENOM" id="CLU_2449421_0_0_9"/>
<proteinExistence type="predicted"/>
<evidence type="ECO:0000313" key="1">
    <source>
        <dbReference type="EMBL" id="AGK96794.1"/>
    </source>
</evidence>
<accession>R4K8D7</accession>
<dbReference type="PATRIC" id="fig|86416.3.peg.1865"/>
<reference evidence="1 2" key="1">
    <citation type="submission" date="2012-01" db="EMBL/GenBank/DDBJ databases">
        <title>Complete sequence of chromosome of Clostridium pasteurianum BC1.</title>
        <authorList>
            <consortium name="US DOE Joint Genome Institute"/>
            <person name="Lucas S."/>
            <person name="Han J."/>
            <person name="Lapidus A."/>
            <person name="Cheng J.-F."/>
            <person name="Goodwin L."/>
            <person name="Pitluck S."/>
            <person name="Peters L."/>
            <person name="Mikhailova N."/>
            <person name="Teshima H."/>
            <person name="Detter J.C."/>
            <person name="Han C."/>
            <person name="Tapia R."/>
            <person name="Land M."/>
            <person name="Hauser L."/>
            <person name="Kyrpides N."/>
            <person name="Ivanova N."/>
            <person name="Pagani I."/>
            <person name="Dunn J."/>
            <person name="Taghavi S."/>
            <person name="Francis A."/>
            <person name="van der Lelie D."/>
            <person name="Woyke T."/>
        </authorList>
    </citation>
    <scope>NUCLEOTIDE SEQUENCE [LARGE SCALE GENOMIC DNA]</scope>
    <source>
        <strain evidence="1 2">BC1</strain>
    </source>
</reference>
<dbReference type="Proteomes" id="UP000013523">
    <property type="component" value="Chromosome"/>
</dbReference>
<name>R4K8D7_CLOPA</name>